<keyword evidence="1" id="KW-0732">Signal</keyword>
<name>A0A7I5ECM3_HAECO</name>
<dbReference type="AlphaFoldDB" id="A0A7I5ECM3"/>
<accession>A0A7I5ECM3</accession>
<evidence type="ECO:0000313" key="3">
    <source>
        <dbReference type="WBParaSite" id="HCON_00142540-00001"/>
    </source>
</evidence>
<dbReference type="InterPro" id="IPR004988">
    <property type="entry name" value="DUF273"/>
</dbReference>
<feature type="chain" id="PRO_5029900808" evidence="1">
    <location>
        <begin position="25"/>
        <end position="403"/>
    </location>
</feature>
<feature type="signal peptide" evidence="1">
    <location>
        <begin position="1"/>
        <end position="24"/>
    </location>
</feature>
<protein>
    <submittedName>
        <fullName evidence="3">Glycosyl transferase domain containing protein</fullName>
    </submittedName>
</protein>
<dbReference type="PANTHER" id="PTHR31562">
    <property type="entry name" value="PROTEIN CBG18972"/>
    <property type="match status" value="1"/>
</dbReference>
<dbReference type="OrthoDB" id="407658at2759"/>
<dbReference type="Pfam" id="PF03314">
    <property type="entry name" value="DUF273"/>
    <property type="match status" value="1"/>
</dbReference>
<dbReference type="InterPro" id="IPR029044">
    <property type="entry name" value="Nucleotide-diphossugar_trans"/>
</dbReference>
<dbReference type="PANTHER" id="PTHR31562:SF9">
    <property type="entry name" value="GLYCOSYLTRANSFERASE FAMILY 8 PROTEIN"/>
    <property type="match status" value="1"/>
</dbReference>
<dbReference type="SUPFAM" id="SSF53448">
    <property type="entry name" value="Nucleotide-diphospho-sugar transferases"/>
    <property type="match status" value="1"/>
</dbReference>
<dbReference type="OMA" id="VWNKEIG"/>
<proteinExistence type="predicted"/>
<reference evidence="3" key="1">
    <citation type="submission" date="2020-12" db="UniProtKB">
        <authorList>
            <consortium name="WormBaseParasite"/>
        </authorList>
    </citation>
    <scope>IDENTIFICATION</scope>
    <source>
        <strain evidence="3">MHco3</strain>
    </source>
</reference>
<sequence>MASCHRTIVLAMVLFSLLSMLISSSNWWDATVFYIYPHLSPEDVVTLRSSSYNASLKRTHFHSQRIAIVEVISGNTNISLYGHAIASVECYAKAQGYLFRVINDGKYAHECHHKDKFFRRHCVVAKYMEEFQQIGHVLFIDSDIGVVNPRRRIEEFIDPPAEIIFYDRFYNWEVMAGSYLVKNTEWTRELLKGFADYEFRLPESFHGTDNGAIHAYLAEIICHNDAVNLPFCLWIYNNSNGFNDLFLYEACIRHLLGNATTFGRIKILPKGTAWTRDNWITNSKWNDERDFMMHNWKVTQLRSYRMRPLPLETESRGEWYNPIAGRIVLSLCTRGNTTWQYDRNLLATRQQIDDRLMNLGKTVNQERAEAMAHLRKLWKMWLTMNDREKDNPEFRPCQFRKVS</sequence>
<evidence type="ECO:0000256" key="1">
    <source>
        <dbReference type="SAM" id="SignalP"/>
    </source>
</evidence>
<dbReference type="WBParaSite" id="HCON_00142540-00001">
    <property type="protein sequence ID" value="HCON_00142540-00001"/>
    <property type="gene ID" value="HCON_00142540"/>
</dbReference>
<organism evidence="2 3">
    <name type="scientific">Haemonchus contortus</name>
    <name type="common">Barber pole worm</name>
    <dbReference type="NCBI Taxonomy" id="6289"/>
    <lineage>
        <taxon>Eukaryota</taxon>
        <taxon>Metazoa</taxon>
        <taxon>Ecdysozoa</taxon>
        <taxon>Nematoda</taxon>
        <taxon>Chromadorea</taxon>
        <taxon>Rhabditida</taxon>
        <taxon>Rhabditina</taxon>
        <taxon>Rhabditomorpha</taxon>
        <taxon>Strongyloidea</taxon>
        <taxon>Trichostrongylidae</taxon>
        <taxon>Haemonchus</taxon>
    </lineage>
</organism>
<dbReference type="Gene3D" id="3.90.550.10">
    <property type="entry name" value="Spore Coat Polysaccharide Biosynthesis Protein SpsA, Chain A"/>
    <property type="match status" value="1"/>
</dbReference>
<evidence type="ECO:0000313" key="2">
    <source>
        <dbReference type="Proteomes" id="UP000025227"/>
    </source>
</evidence>
<keyword evidence="2" id="KW-1185">Reference proteome</keyword>
<dbReference type="Proteomes" id="UP000025227">
    <property type="component" value="Unplaced"/>
</dbReference>